<evidence type="ECO:0000313" key="5">
    <source>
        <dbReference type="Proteomes" id="UP000728185"/>
    </source>
</evidence>
<gene>
    <name evidence="4" type="ORF">FBUS_06439</name>
</gene>
<keyword evidence="5" id="KW-1185">Reference proteome</keyword>
<dbReference type="EMBL" id="LUCM01007479">
    <property type="protein sequence ID" value="KAA0189880.1"/>
    <property type="molecule type" value="Genomic_DNA"/>
</dbReference>
<feature type="region of interest" description="Disordered" evidence="3">
    <location>
        <begin position="109"/>
        <end position="158"/>
    </location>
</feature>
<comment type="caution">
    <text evidence="4">The sequence shown here is derived from an EMBL/GenBank/DDBJ whole genome shotgun (WGS) entry which is preliminary data.</text>
</comment>
<dbReference type="SUPFAM" id="SSF54928">
    <property type="entry name" value="RNA-binding domain, RBD"/>
    <property type="match status" value="1"/>
</dbReference>
<name>A0A8E0RPP0_9TREM</name>
<dbReference type="InterPro" id="IPR035979">
    <property type="entry name" value="RBD_domain_sf"/>
</dbReference>
<evidence type="ECO:0000256" key="3">
    <source>
        <dbReference type="SAM" id="MobiDB-lite"/>
    </source>
</evidence>
<comment type="subcellular location">
    <subcellularLocation>
        <location evidence="1">Nucleus</location>
    </subcellularLocation>
</comment>
<dbReference type="AlphaFoldDB" id="A0A8E0RPP0"/>
<dbReference type="GO" id="GO:0071011">
    <property type="term" value="C:precatalytic spliceosome"/>
    <property type="evidence" value="ECO:0007669"/>
    <property type="project" value="TreeGrafter"/>
</dbReference>
<dbReference type="InterPro" id="IPR012677">
    <property type="entry name" value="Nucleotide-bd_a/b_plait_sf"/>
</dbReference>
<dbReference type="Gene3D" id="3.30.70.330">
    <property type="match status" value="1"/>
</dbReference>
<reference evidence="4" key="1">
    <citation type="submission" date="2019-05" db="EMBL/GenBank/DDBJ databases">
        <title>Annotation for the trematode Fasciolopsis buski.</title>
        <authorList>
            <person name="Choi Y.-J."/>
        </authorList>
    </citation>
    <scope>NUCLEOTIDE SEQUENCE</scope>
    <source>
        <strain evidence="4">HT</strain>
        <tissue evidence="4">Whole worm</tissue>
    </source>
</reference>
<accession>A0A8E0RPP0</accession>
<dbReference type="InterPro" id="IPR051183">
    <property type="entry name" value="U1_U11-U12_snRNP_70-35kDa"/>
</dbReference>
<organism evidence="4 5">
    <name type="scientific">Fasciolopsis buskii</name>
    <dbReference type="NCBI Taxonomy" id="27845"/>
    <lineage>
        <taxon>Eukaryota</taxon>
        <taxon>Metazoa</taxon>
        <taxon>Spiralia</taxon>
        <taxon>Lophotrochozoa</taxon>
        <taxon>Platyhelminthes</taxon>
        <taxon>Trematoda</taxon>
        <taxon>Digenea</taxon>
        <taxon>Plagiorchiida</taxon>
        <taxon>Echinostomata</taxon>
        <taxon>Echinostomatoidea</taxon>
        <taxon>Fasciolidae</taxon>
        <taxon>Fasciolopsis</taxon>
    </lineage>
</organism>
<evidence type="ECO:0000256" key="2">
    <source>
        <dbReference type="ARBA" id="ARBA00023242"/>
    </source>
</evidence>
<evidence type="ECO:0000256" key="1">
    <source>
        <dbReference type="ARBA" id="ARBA00004123"/>
    </source>
</evidence>
<proteinExistence type="predicted"/>
<evidence type="ECO:0000313" key="4">
    <source>
        <dbReference type="EMBL" id="KAA0189880.1"/>
    </source>
</evidence>
<dbReference type="PANTHER" id="PTHR13952">
    <property type="entry name" value="U1 SMALL NUCLEAR RIBONUCLEOPROTEIN 70 KD"/>
    <property type="match status" value="1"/>
</dbReference>
<dbReference type="Proteomes" id="UP000728185">
    <property type="component" value="Unassembled WGS sequence"/>
</dbReference>
<dbReference type="GO" id="GO:0000398">
    <property type="term" value="P:mRNA splicing, via spliceosome"/>
    <property type="evidence" value="ECO:0007669"/>
    <property type="project" value="TreeGrafter"/>
</dbReference>
<dbReference type="PANTHER" id="PTHR13952:SF6">
    <property type="entry name" value="U11_U12 SMALL NUCLEAR RIBONUCLEOPROTEIN 35 KDA PROTEIN"/>
    <property type="match status" value="1"/>
</dbReference>
<protein>
    <submittedName>
        <fullName evidence="4">U11/U12 small nuclear ribonucleoprotein 35 kDa protein</fullName>
    </submittedName>
</protein>
<dbReference type="OrthoDB" id="6159137at2759"/>
<sequence length="272" mass="30747">MAVELFIFPTVAVQLMSHESTWDSRSSNVWFPYIRNYGHYDPVMAGSIDGTDDAPHDRAIVRALSAHYKPNHRNLLSTDPKAVLFLGRLPYTADCKMIRHALQKISRRKFSSQSSGRSKHHPQKKGLVFTDPHSSRRSRSPFAASSISHVPTTRDPREDVDESIWPKIRLVRNLVTGFPCGYGFAYFRSHDEADHVLHNWIQKVRSHTDKKNQNLGGLDIPGGEKVILEPAFSETLPGWKPRRLGGGLGGRKEAGQLRFGGVARPFRRPFNM</sequence>
<keyword evidence="2" id="KW-0539">Nucleus</keyword>
<dbReference type="GO" id="GO:0017069">
    <property type="term" value="F:snRNA binding"/>
    <property type="evidence" value="ECO:0007669"/>
    <property type="project" value="TreeGrafter"/>
</dbReference>
<keyword evidence="4" id="KW-0687">Ribonucleoprotein</keyword>
<dbReference type="GO" id="GO:0003729">
    <property type="term" value="F:mRNA binding"/>
    <property type="evidence" value="ECO:0007669"/>
    <property type="project" value="TreeGrafter"/>
</dbReference>